<name>A0A1A9W3M0_9MUSC</name>
<reference evidence="2" key="2">
    <citation type="submission" date="2020-05" db="UniProtKB">
        <authorList>
            <consortium name="EnsemblMetazoa"/>
        </authorList>
    </citation>
    <scope>IDENTIFICATION</scope>
    <source>
        <strain evidence="2">IAEA</strain>
    </source>
</reference>
<evidence type="ECO:0000256" key="1">
    <source>
        <dbReference type="SAM" id="Coils"/>
    </source>
</evidence>
<reference evidence="3" key="1">
    <citation type="submission" date="2014-03" db="EMBL/GenBank/DDBJ databases">
        <authorList>
            <person name="Aksoy S."/>
            <person name="Warren W."/>
            <person name="Wilson R.K."/>
        </authorList>
    </citation>
    <scope>NUCLEOTIDE SEQUENCE [LARGE SCALE GENOMIC DNA]</scope>
    <source>
        <strain evidence="3">IAEA</strain>
    </source>
</reference>
<dbReference type="STRING" id="37001.A0A1A9W3M0"/>
<keyword evidence="1" id="KW-0175">Coiled coil</keyword>
<proteinExistence type="predicted"/>
<feature type="coiled-coil region" evidence="1">
    <location>
        <begin position="69"/>
        <end position="106"/>
    </location>
</feature>
<accession>A0A1A9W3M0</accession>
<keyword evidence="3" id="KW-1185">Reference proteome</keyword>
<protein>
    <submittedName>
        <fullName evidence="2">Uncharacterized protein</fullName>
    </submittedName>
</protein>
<dbReference type="Proteomes" id="UP000091820">
    <property type="component" value="Unassembled WGS sequence"/>
</dbReference>
<evidence type="ECO:0000313" key="2">
    <source>
        <dbReference type="EnsemblMetazoa" id="GBRI005189-PA"/>
    </source>
</evidence>
<dbReference type="VEuPathDB" id="VectorBase:GBRI005189"/>
<dbReference type="EnsemblMetazoa" id="GBRI005189-RA">
    <property type="protein sequence ID" value="GBRI005189-PA"/>
    <property type="gene ID" value="GBRI005189"/>
</dbReference>
<sequence>MQLSSFNSRTGAKKYRFELRVIRLKCIGDPLLKLLLRSRQATIEVFHVNGGGNVMGSKVAYLAGGDSLLEAANMRLEEYQKLLNIKTKLEKELNLSNEKLKTATDENRKIW</sequence>
<dbReference type="AlphaFoldDB" id="A0A1A9W3M0"/>
<evidence type="ECO:0000313" key="3">
    <source>
        <dbReference type="Proteomes" id="UP000091820"/>
    </source>
</evidence>
<organism evidence="2 3">
    <name type="scientific">Glossina brevipalpis</name>
    <dbReference type="NCBI Taxonomy" id="37001"/>
    <lineage>
        <taxon>Eukaryota</taxon>
        <taxon>Metazoa</taxon>
        <taxon>Ecdysozoa</taxon>
        <taxon>Arthropoda</taxon>
        <taxon>Hexapoda</taxon>
        <taxon>Insecta</taxon>
        <taxon>Pterygota</taxon>
        <taxon>Neoptera</taxon>
        <taxon>Endopterygota</taxon>
        <taxon>Diptera</taxon>
        <taxon>Brachycera</taxon>
        <taxon>Muscomorpha</taxon>
        <taxon>Hippoboscoidea</taxon>
        <taxon>Glossinidae</taxon>
        <taxon>Glossina</taxon>
    </lineage>
</organism>